<dbReference type="InterPro" id="IPR008914">
    <property type="entry name" value="PEBP"/>
</dbReference>
<accession>A0A8J3PUG3</accession>
<evidence type="ECO:0000313" key="2">
    <source>
        <dbReference type="EMBL" id="GIG81245.1"/>
    </source>
</evidence>
<dbReference type="EMBL" id="BONV01000019">
    <property type="protein sequence ID" value="GIG81245.1"/>
    <property type="molecule type" value="Genomic_DNA"/>
</dbReference>
<dbReference type="InterPro" id="IPR036610">
    <property type="entry name" value="PEBP-like_sf"/>
</dbReference>
<evidence type="ECO:0000313" key="3">
    <source>
        <dbReference type="Proteomes" id="UP000630097"/>
    </source>
</evidence>
<dbReference type="AlphaFoldDB" id="A0A8J3PUG3"/>
<name>A0A8J3PUG3_9ACTN</name>
<dbReference type="InterPro" id="IPR005247">
    <property type="entry name" value="YbhB_YbcL/LppC-like"/>
</dbReference>
<evidence type="ECO:0000256" key="1">
    <source>
        <dbReference type="ARBA" id="ARBA00007120"/>
    </source>
</evidence>
<dbReference type="RefSeq" id="WP_203884625.1">
    <property type="nucleotide sequence ID" value="NZ_BAABHH010000018.1"/>
</dbReference>
<comment type="similarity">
    <text evidence="1">Belongs to the UPF0098 family.</text>
</comment>
<organism evidence="2 3">
    <name type="scientific">Planotetraspora kaengkrachanensis</name>
    <dbReference type="NCBI Taxonomy" id="575193"/>
    <lineage>
        <taxon>Bacteria</taxon>
        <taxon>Bacillati</taxon>
        <taxon>Actinomycetota</taxon>
        <taxon>Actinomycetes</taxon>
        <taxon>Streptosporangiales</taxon>
        <taxon>Streptosporangiaceae</taxon>
        <taxon>Planotetraspora</taxon>
    </lineage>
</organism>
<dbReference type="SUPFAM" id="SSF49777">
    <property type="entry name" value="PEBP-like"/>
    <property type="match status" value="1"/>
</dbReference>
<dbReference type="CDD" id="cd00865">
    <property type="entry name" value="PEBP_bact_arch"/>
    <property type="match status" value="1"/>
</dbReference>
<comment type="caution">
    <text evidence="2">The sequence shown here is derived from an EMBL/GenBank/DDBJ whole genome shotgun (WGS) entry which is preliminary data.</text>
</comment>
<dbReference type="Proteomes" id="UP000630097">
    <property type="component" value="Unassembled WGS sequence"/>
</dbReference>
<dbReference type="Gene3D" id="3.90.280.10">
    <property type="entry name" value="PEBP-like"/>
    <property type="match status" value="1"/>
</dbReference>
<reference evidence="2 3" key="1">
    <citation type="submission" date="2021-01" db="EMBL/GenBank/DDBJ databases">
        <title>Whole genome shotgun sequence of Planotetraspora kaengkrachanensis NBRC 104272.</title>
        <authorList>
            <person name="Komaki H."/>
            <person name="Tamura T."/>
        </authorList>
    </citation>
    <scope>NUCLEOTIDE SEQUENCE [LARGE SCALE GENOMIC DNA]</scope>
    <source>
        <strain evidence="2 3">NBRC 104272</strain>
    </source>
</reference>
<gene>
    <name evidence="2" type="ORF">Pka01_43720</name>
</gene>
<dbReference type="PANTHER" id="PTHR30289:SF1">
    <property type="entry name" value="PEBP (PHOSPHATIDYLETHANOLAMINE-BINDING PROTEIN) FAMILY PROTEIN"/>
    <property type="match status" value="1"/>
</dbReference>
<proteinExistence type="inferred from homology"/>
<dbReference type="PANTHER" id="PTHR30289">
    <property type="entry name" value="UNCHARACTERIZED PROTEIN YBCL-RELATED"/>
    <property type="match status" value="1"/>
</dbReference>
<dbReference type="Pfam" id="PF01161">
    <property type="entry name" value="PBP"/>
    <property type="match status" value="1"/>
</dbReference>
<sequence>MPTPPPIPYDHLPEVAALTVVSDDVRDGERTSEAHVFNDWGMTGQNLSPHLRWSGAPEGTKSYAVTCYDPDAPTGSGFWHWVLFDVPADVTELPTGAGTGPDFKGLPEGAVHARNDYNAREYGGAAPPPGNPHRYLFAVHALGVEKLGVDGDASPAVVGFNITANTLARGYIAPVYGT</sequence>
<keyword evidence="3" id="KW-1185">Reference proteome</keyword>
<protein>
    <submittedName>
        <fullName evidence="2">UPF0098 protein</fullName>
    </submittedName>
</protein>
<dbReference type="NCBIfam" id="TIGR00481">
    <property type="entry name" value="YbhB/YbcL family Raf kinase inhibitor-like protein"/>
    <property type="match status" value="1"/>
</dbReference>